<dbReference type="FunFam" id="3.30.390.80:FF:000001">
    <property type="entry name" value="DNA repair protein RAD52 homolog"/>
    <property type="match status" value="1"/>
</dbReference>
<dbReference type="GO" id="GO:0000730">
    <property type="term" value="P:DNA recombinase assembly"/>
    <property type="evidence" value="ECO:0007669"/>
    <property type="project" value="InterPro"/>
</dbReference>
<sequence length="421" mass="46736">MPESQGKESESPVSSSCTATSSSVACFGQYQYTANEYQAIQNALRQKLGPEYISSRQAGGGQKVCYIEGHRVISLANEMFGFNGWAHSVTQQNVDFVDLNNGRFYVGVCAFVKVQLKDGSYHEDVGYGVSEGLKSKALSLEKARKEAVTDGLKRALKCFGNALGNCILDRGYLQAVNKLPRQMPPELDLAKTKRQDYEPEIEKARYNGCLEKQNPGWQQHCETAPACQPSHTEPSGATEDQKQPNSCRNADSSAVECDATYQRKLRQKQLQQQFREQMEKRRQAAEVTPSSKQATANPPVKHSTPAAVQQELAIEEEFFADDPELWDISLETADLNKLTDHKAAGPPAGQQPPATPLGHHQMTTHNRTPQRTNYHKPPARFAQLQPSAALMSNSHGANQQIPECSPHRRSQSLKKRRLEPT</sequence>
<comment type="function">
    <text evidence="5">Involved in double-stranded break repair. Plays a central role in genetic recombination and DNA repair by promoting the annealing of complementary single-stranded DNA and by stimulation of the RAD51 recombinase.</text>
</comment>
<feature type="region of interest" description="Disordered" evidence="7">
    <location>
        <begin position="340"/>
        <end position="421"/>
    </location>
</feature>
<evidence type="ECO:0000256" key="2">
    <source>
        <dbReference type="ARBA" id="ARBA00022763"/>
    </source>
</evidence>
<evidence type="ECO:0000256" key="5">
    <source>
        <dbReference type="ARBA" id="ARBA00053354"/>
    </source>
</evidence>
<evidence type="ECO:0000256" key="3">
    <source>
        <dbReference type="ARBA" id="ARBA00023172"/>
    </source>
</evidence>
<dbReference type="InterPro" id="IPR007232">
    <property type="entry name" value="Rad52_Rad59_Rad22"/>
</dbReference>
<dbReference type="Gene3D" id="3.30.390.80">
    <property type="entry name" value="DNA repair protein Rad52/59/22"/>
    <property type="match status" value="1"/>
</dbReference>
<dbReference type="SUPFAM" id="SSF54768">
    <property type="entry name" value="dsRNA-binding domain-like"/>
    <property type="match status" value="1"/>
</dbReference>
<evidence type="ECO:0000256" key="7">
    <source>
        <dbReference type="SAM" id="MobiDB-lite"/>
    </source>
</evidence>
<dbReference type="InterPro" id="IPR004585">
    <property type="entry name" value="DNA_recomb/repair_Rad52"/>
</dbReference>
<dbReference type="GO" id="GO:0010792">
    <property type="term" value="P:DNA double-strand break processing involved in repair via single-strand annealing"/>
    <property type="evidence" value="ECO:0007669"/>
    <property type="project" value="UniProtKB-ARBA"/>
</dbReference>
<dbReference type="Proteomes" id="UP000613066">
    <property type="component" value="Unassembled WGS sequence"/>
</dbReference>
<dbReference type="OrthoDB" id="206565at2759"/>
<feature type="region of interest" description="Disordered" evidence="7">
    <location>
        <begin position="268"/>
        <end position="306"/>
    </location>
</feature>
<evidence type="ECO:0000256" key="6">
    <source>
        <dbReference type="ARBA" id="ARBA00073403"/>
    </source>
</evidence>
<evidence type="ECO:0000313" key="8">
    <source>
        <dbReference type="EMBL" id="NXC45201.1"/>
    </source>
</evidence>
<keyword evidence="3" id="KW-0233">DNA recombination</keyword>
<gene>
    <name evidence="8" type="primary">Rad52</name>
    <name evidence="8" type="ORF">PENPIL_R14955</name>
</gene>
<dbReference type="NCBIfam" id="TIGR00607">
    <property type="entry name" value="rad52"/>
    <property type="match status" value="1"/>
</dbReference>
<feature type="region of interest" description="Disordered" evidence="7">
    <location>
        <begin position="220"/>
        <end position="250"/>
    </location>
</feature>
<feature type="non-terminal residue" evidence="8">
    <location>
        <position position="421"/>
    </location>
</feature>
<comment type="caution">
    <text evidence="8">The sequence shown here is derived from an EMBL/GenBank/DDBJ whole genome shotgun (WGS) entry which is preliminary data.</text>
</comment>
<feature type="compositionally biased region" description="Polar residues" evidence="7">
    <location>
        <begin position="384"/>
        <end position="402"/>
    </location>
</feature>
<dbReference type="PANTHER" id="PTHR12132:SF1">
    <property type="entry name" value="DNA REPAIR PROTEIN RAD52 HOMOLOG"/>
    <property type="match status" value="1"/>
</dbReference>
<dbReference type="EMBL" id="WBMW01003511">
    <property type="protein sequence ID" value="NXC45201.1"/>
    <property type="molecule type" value="Genomic_DNA"/>
</dbReference>
<dbReference type="Pfam" id="PF04098">
    <property type="entry name" value="Rad52_Rad22"/>
    <property type="match status" value="1"/>
</dbReference>
<dbReference type="PROSITE" id="PS51257">
    <property type="entry name" value="PROKAR_LIPOPROTEIN"/>
    <property type="match status" value="1"/>
</dbReference>
<evidence type="ECO:0000256" key="4">
    <source>
        <dbReference type="ARBA" id="ARBA00023204"/>
    </source>
</evidence>
<dbReference type="GO" id="GO:0005634">
    <property type="term" value="C:nucleus"/>
    <property type="evidence" value="ECO:0007669"/>
    <property type="project" value="InterPro"/>
</dbReference>
<protein>
    <recommendedName>
        <fullName evidence="6">DNA repair protein RAD52 homolog</fullName>
    </recommendedName>
</protein>
<keyword evidence="4" id="KW-0234">DNA repair</keyword>
<comment type="similarity">
    <text evidence="1">Belongs to the RAD52 family.</text>
</comment>
<organism evidence="8 9">
    <name type="scientific">Penelope pileata</name>
    <dbReference type="NCBI Taxonomy" id="1118817"/>
    <lineage>
        <taxon>Eukaryota</taxon>
        <taxon>Metazoa</taxon>
        <taxon>Chordata</taxon>
        <taxon>Craniata</taxon>
        <taxon>Vertebrata</taxon>
        <taxon>Euteleostomi</taxon>
        <taxon>Archelosauria</taxon>
        <taxon>Archosauria</taxon>
        <taxon>Dinosauria</taxon>
        <taxon>Saurischia</taxon>
        <taxon>Theropoda</taxon>
        <taxon>Coelurosauria</taxon>
        <taxon>Aves</taxon>
        <taxon>Neognathae</taxon>
        <taxon>Galloanserae</taxon>
        <taxon>Galliformes</taxon>
        <taxon>Cracidae</taxon>
        <taxon>Penelope</taxon>
    </lineage>
</organism>
<dbReference type="InterPro" id="IPR042525">
    <property type="entry name" value="Rad52_Rad59_Rad22_sf"/>
</dbReference>
<accession>A0A851NS12</accession>
<feature type="compositionally biased region" description="Polar residues" evidence="7">
    <location>
        <begin position="361"/>
        <end position="372"/>
    </location>
</feature>
<name>A0A851NS12_9GALL</name>
<keyword evidence="2" id="KW-0227">DNA damage</keyword>
<keyword evidence="9" id="KW-1185">Reference proteome</keyword>
<dbReference type="InterPro" id="IPR041247">
    <property type="entry name" value="Rad52_fam"/>
</dbReference>
<evidence type="ECO:0000313" key="9">
    <source>
        <dbReference type="Proteomes" id="UP000613066"/>
    </source>
</evidence>
<proteinExistence type="inferred from homology"/>
<dbReference type="GO" id="GO:0006312">
    <property type="term" value="P:mitotic recombination"/>
    <property type="evidence" value="ECO:0007669"/>
    <property type="project" value="TreeGrafter"/>
</dbReference>
<feature type="compositionally biased region" description="Basic residues" evidence="7">
    <location>
        <begin position="407"/>
        <end position="421"/>
    </location>
</feature>
<evidence type="ECO:0000256" key="1">
    <source>
        <dbReference type="ARBA" id="ARBA00006638"/>
    </source>
</evidence>
<dbReference type="PANTHER" id="PTHR12132">
    <property type="entry name" value="DNA REPAIR AND RECOMBINATION PROTEIN RAD52, RAD59"/>
    <property type="match status" value="1"/>
</dbReference>
<feature type="non-terminal residue" evidence="8">
    <location>
        <position position="1"/>
    </location>
</feature>
<dbReference type="AlphaFoldDB" id="A0A851NS12"/>
<reference evidence="8" key="1">
    <citation type="submission" date="2019-09" db="EMBL/GenBank/DDBJ databases">
        <title>Bird 10,000 Genomes (B10K) Project - Family phase.</title>
        <authorList>
            <person name="Zhang G."/>
        </authorList>
    </citation>
    <scope>NUCLEOTIDE SEQUENCE</scope>
    <source>
        <strain evidence="8">B10K-DU-001-08</strain>
        <tissue evidence="8">Muscle</tissue>
    </source>
</reference>
<dbReference type="GO" id="GO:0034599">
    <property type="term" value="P:cellular response to oxidative stress"/>
    <property type="evidence" value="ECO:0007669"/>
    <property type="project" value="UniProtKB-ARBA"/>
</dbReference>